<feature type="region of interest" description="Disordered" evidence="5">
    <location>
        <begin position="292"/>
        <end position="312"/>
    </location>
</feature>
<feature type="compositionally biased region" description="Low complexity" evidence="5">
    <location>
        <begin position="292"/>
        <end position="311"/>
    </location>
</feature>
<dbReference type="CDD" id="cd00118">
    <property type="entry name" value="LysM"/>
    <property type="match status" value="7"/>
</dbReference>
<feature type="region of interest" description="Disordered" evidence="5">
    <location>
        <begin position="57"/>
        <end position="119"/>
    </location>
</feature>
<dbReference type="InterPro" id="IPR002901">
    <property type="entry name" value="MGlyc_endo_b_GlcNAc-like_dom"/>
</dbReference>
<dbReference type="SMART" id="SM00047">
    <property type="entry name" value="LYZ2"/>
    <property type="match status" value="1"/>
</dbReference>
<evidence type="ECO:0000259" key="6">
    <source>
        <dbReference type="PROSITE" id="PS51782"/>
    </source>
</evidence>
<feature type="region of interest" description="Disordered" evidence="5">
    <location>
        <begin position="642"/>
        <end position="666"/>
    </location>
</feature>
<proteinExistence type="inferred from homology"/>
<feature type="region of interest" description="Disordered" evidence="5">
    <location>
        <begin position="434"/>
        <end position="459"/>
    </location>
</feature>
<dbReference type="Gene3D" id="4.10.80.30">
    <property type="entry name" value="DNA polymerase, domain 6"/>
    <property type="match status" value="1"/>
</dbReference>
<evidence type="ECO:0000313" key="7">
    <source>
        <dbReference type="EMBL" id="GET05855.1"/>
    </source>
</evidence>
<dbReference type="Pfam" id="PF01476">
    <property type="entry name" value="LysM"/>
    <property type="match status" value="7"/>
</dbReference>
<dbReference type="RefSeq" id="WP_172584521.1">
    <property type="nucleotide sequence ID" value="NZ_BLAM01000098.1"/>
</dbReference>
<feature type="domain" description="LysM" evidence="6">
    <location>
        <begin position="389"/>
        <end position="432"/>
    </location>
</feature>
<comment type="caution">
    <text evidence="7">The sequence shown here is derived from an EMBL/GenBank/DDBJ whole genome shotgun (WGS) entry which is preliminary data.</text>
</comment>
<dbReference type="Proteomes" id="UP000494265">
    <property type="component" value="Unassembled WGS sequence"/>
</dbReference>
<feature type="region of interest" description="Disordered" evidence="5">
    <location>
        <begin position="361"/>
        <end position="389"/>
    </location>
</feature>
<dbReference type="EMBL" id="BLAM01000098">
    <property type="protein sequence ID" value="GET05855.1"/>
    <property type="molecule type" value="Genomic_DNA"/>
</dbReference>
<accession>A0A6F9XKY5</accession>
<evidence type="ECO:0000256" key="2">
    <source>
        <dbReference type="ARBA" id="ARBA00022529"/>
    </source>
</evidence>
<dbReference type="SMART" id="SM00257">
    <property type="entry name" value="LysM"/>
    <property type="match status" value="7"/>
</dbReference>
<feature type="compositionally biased region" description="Polar residues" evidence="5">
    <location>
        <begin position="573"/>
        <end position="583"/>
    </location>
</feature>
<dbReference type="AlphaFoldDB" id="A0A6F9XKY5"/>
<evidence type="ECO:0000256" key="4">
    <source>
        <dbReference type="ARBA" id="ARBA00032108"/>
    </source>
</evidence>
<gene>
    <name evidence="7" type="ORF">SY212_08850</name>
</gene>
<organism evidence="7">
    <name type="scientific">Ligilactobacillus agilis</name>
    <dbReference type="NCBI Taxonomy" id="1601"/>
    <lineage>
        <taxon>Bacteria</taxon>
        <taxon>Bacillati</taxon>
        <taxon>Bacillota</taxon>
        <taxon>Bacilli</taxon>
        <taxon>Lactobacillales</taxon>
        <taxon>Lactobacillaceae</taxon>
        <taxon>Ligilactobacillus</taxon>
    </lineage>
</organism>
<feature type="region of interest" description="Disordered" evidence="5">
    <location>
        <begin position="573"/>
        <end position="597"/>
    </location>
</feature>
<protein>
    <recommendedName>
        <fullName evidence="4">Peptidoglycan hydrolase</fullName>
    </recommendedName>
</protein>
<feature type="compositionally biased region" description="Polar residues" evidence="5">
    <location>
        <begin position="434"/>
        <end position="445"/>
    </location>
</feature>
<sequence length="770" mass="80582">MKTRKDRILAAKNEQLAKNLKSIKKATTYIGTTVIMGTAGLALSKTKAAADTVVQADASSANTTSTTTTMSSSSAANASSTSSSVTTTTATTNNEATSSQASSSSNVTTESSSSQASSAVSQAPVVAAPRVLASNYSGYSSKVANFLNNVAPSAQAIAAQRGLYASMMIAQAALESGWGTSSLSTNAYNLFGVKWNGYGAYINMPTQEFYGGAYHTVYAKFQRYSSYAESLNAYANLIVSHFPNSTKANASSYAVAANNLRNGVYGTYATAPNYASSLINLIQQYDLTKYDTPGSTTSDSNSGNTSSTPNNVVATSSYTVKAGDTLYAIASRYGLSVASLKALNNLSSNLIHVGQTLKVSGTTSTNQSNQTSSQTSNNNGATNSGNQSGSYTVKAGDSLWGISHKYGMSIDSLKSLNNLSSNFIYPGQVLKVGQSNNQSNTTSKPSASQSTNSGSQSGSYTVKAGDSLWGISHKYGMSIDSLKSLNNLSSNFIYPGQVLKVGQSSNQSNTTSKPSASQSTNSSNQSGSYTVKAGDSLWGISHKYGMSIDGLKSLNNLSSNFIYPGQVLKVGQSSSQSNTASKPSTSQSTNSSNQSGSYTVKAGDSLWGISHKYGMSIDGLKSLNNLSSNFIYPGQVLKVGQSGSQSNTVSKPSTSQSTNSSNQSGSYTVKAGDSLWKIATEHGLTIAQLKSLNNLTSNTIYVNQKLTVTMKKSVNDVTLTTKATTQSYTVKAGDSLWQIASAHGTTVNRLKALNKLNSDLIYVGQHLRLN</sequence>
<dbReference type="GO" id="GO:0004040">
    <property type="term" value="F:amidase activity"/>
    <property type="evidence" value="ECO:0007669"/>
    <property type="project" value="InterPro"/>
</dbReference>
<feature type="domain" description="LysM" evidence="6">
    <location>
        <begin position="527"/>
        <end position="570"/>
    </location>
</feature>
<dbReference type="Gene3D" id="3.10.350.10">
    <property type="entry name" value="LysM domain"/>
    <property type="match status" value="7"/>
</dbReference>
<feature type="domain" description="LysM" evidence="6">
    <location>
        <begin position="458"/>
        <end position="501"/>
    </location>
</feature>
<dbReference type="GO" id="GO:0008932">
    <property type="term" value="F:lytic endotransglycosylase activity"/>
    <property type="evidence" value="ECO:0007669"/>
    <property type="project" value="TreeGrafter"/>
</dbReference>
<reference evidence="7" key="1">
    <citation type="submission" date="2019-10" db="EMBL/GenBank/DDBJ databases">
        <title>Lactobacillus agilis SY212 Whole Genome Sequencing Project.</title>
        <authorList>
            <person name="Suzuki S."/>
            <person name="Endo A."/>
            <person name="Maeno S."/>
            <person name="Shiwa Y."/>
            <person name="Matsutani M."/>
            <person name="Kajikawa A."/>
        </authorList>
    </citation>
    <scope>NUCLEOTIDE SEQUENCE</scope>
    <source>
        <strain evidence="7">SY212</strain>
    </source>
</reference>
<feature type="domain" description="LysM" evidence="6">
    <location>
        <begin position="726"/>
        <end position="769"/>
    </location>
</feature>
<dbReference type="GO" id="GO:0042742">
    <property type="term" value="P:defense response to bacterium"/>
    <property type="evidence" value="ECO:0007669"/>
    <property type="project" value="UniProtKB-KW"/>
</dbReference>
<feature type="compositionally biased region" description="Low complexity" evidence="5">
    <location>
        <begin position="653"/>
        <end position="664"/>
    </location>
</feature>
<dbReference type="SUPFAM" id="SSF54106">
    <property type="entry name" value="LysM domain"/>
    <property type="match status" value="7"/>
</dbReference>
<dbReference type="InterPro" id="IPR018392">
    <property type="entry name" value="LysM"/>
</dbReference>
<dbReference type="InterPro" id="IPR036779">
    <property type="entry name" value="LysM_dom_sf"/>
</dbReference>
<dbReference type="PANTHER" id="PTHR33734">
    <property type="entry name" value="LYSM DOMAIN-CONTAINING GPI-ANCHORED PROTEIN 2"/>
    <property type="match status" value="1"/>
</dbReference>
<comment type="similarity">
    <text evidence="1">Belongs to the glycosyl hydrolase 73 family.</text>
</comment>
<name>A0A6F9XKY5_9LACO</name>
<dbReference type="Gene3D" id="1.10.530.10">
    <property type="match status" value="1"/>
</dbReference>
<dbReference type="GO" id="GO:0031640">
    <property type="term" value="P:killing of cells of another organism"/>
    <property type="evidence" value="ECO:0007669"/>
    <property type="project" value="UniProtKB-KW"/>
</dbReference>
<dbReference type="PRINTS" id="PR01002">
    <property type="entry name" value="FLGFLGJ"/>
</dbReference>
<feature type="domain" description="LysM" evidence="6">
    <location>
        <begin position="596"/>
        <end position="639"/>
    </location>
</feature>
<evidence type="ECO:0000256" key="5">
    <source>
        <dbReference type="SAM" id="MobiDB-lite"/>
    </source>
</evidence>
<evidence type="ECO:0000256" key="1">
    <source>
        <dbReference type="ARBA" id="ARBA00010266"/>
    </source>
</evidence>
<feature type="region of interest" description="Disordered" evidence="5">
    <location>
        <begin position="503"/>
        <end position="528"/>
    </location>
</feature>
<dbReference type="Pfam" id="PF01832">
    <property type="entry name" value="Glucosaminidase"/>
    <property type="match status" value="1"/>
</dbReference>
<feature type="domain" description="LysM" evidence="6">
    <location>
        <begin position="316"/>
        <end position="359"/>
    </location>
</feature>
<feature type="domain" description="LysM" evidence="6">
    <location>
        <begin position="665"/>
        <end position="708"/>
    </location>
</feature>
<feature type="compositionally biased region" description="Low complexity" evidence="5">
    <location>
        <begin position="584"/>
        <end position="595"/>
    </location>
</feature>
<feature type="compositionally biased region" description="Low complexity" evidence="5">
    <location>
        <begin position="58"/>
        <end position="119"/>
    </location>
</feature>
<dbReference type="PANTHER" id="PTHR33734:SF22">
    <property type="entry name" value="MEMBRANE-BOUND LYTIC MUREIN TRANSGLYCOSYLASE D"/>
    <property type="match status" value="1"/>
</dbReference>
<dbReference type="PROSITE" id="PS51782">
    <property type="entry name" value="LYSM"/>
    <property type="match status" value="7"/>
</dbReference>
<keyword evidence="2" id="KW-0929">Antimicrobial</keyword>
<feature type="compositionally biased region" description="Polar residues" evidence="5">
    <location>
        <begin position="642"/>
        <end position="652"/>
    </location>
</feature>
<feature type="compositionally biased region" description="Low complexity" evidence="5">
    <location>
        <begin position="511"/>
        <end position="528"/>
    </location>
</feature>
<keyword evidence="3" id="KW-0081">Bacteriolytic enzyme</keyword>
<evidence type="ECO:0000256" key="3">
    <source>
        <dbReference type="ARBA" id="ARBA00022638"/>
    </source>
</evidence>
<feature type="compositionally biased region" description="Low complexity" evidence="5">
    <location>
        <begin position="446"/>
        <end position="459"/>
    </location>
</feature>